<evidence type="ECO:0000313" key="2">
    <source>
        <dbReference type="EMBL" id="MFC3108583.1"/>
    </source>
</evidence>
<dbReference type="SUPFAM" id="SSF52151">
    <property type="entry name" value="FabD/lysophospholipase-like"/>
    <property type="match status" value="1"/>
</dbReference>
<keyword evidence="2" id="KW-0808">Transferase</keyword>
<reference evidence="3" key="1">
    <citation type="journal article" date="2019" name="Int. J. Syst. Evol. Microbiol.">
        <title>The Global Catalogue of Microorganisms (GCM) 10K type strain sequencing project: providing services to taxonomists for standard genome sequencing and annotation.</title>
        <authorList>
            <consortium name="The Broad Institute Genomics Platform"/>
            <consortium name="The Broad Institute Genome Sequencing Center for Infectious Disease"/>
            <person name="Wu L."/>
            <person name="Ma J."/>
        </authorList>
    </citation>
    <scope>NUCLEOTIDE SEQUENCE [LARGE SCALE GENOMIC DNA]</scope>
    <source>
        <strain evidence="3">KCTC 42986</strain>
    </source>
</reference>
<comment type="caution">
    <text evidence="2">The sequence shown here is derived from an EMBL/GenBank/DDBJ whole genome shotgun (WGS) entry which is preliminary data.</text>
</comment>
<dbReference type="Gene3D" id="3.30.70.250">
    <property type="entry name" value="Malonyl-CoA ACP transacylase, ACP-binding"/>
    <property type="match status" value="1"/>
</dbReference>
<dbReference type="Gene3D" id="3.40.366.10">
    <property type="entry name" value="Malonyl-Coenzyme A Acyl Carrier Protein, domain 2"/>
    <property type="match status" value="1"/>
</dbReference>
<dbReference type="PANTHER" id="PTHR42681:SF6">
    <property type="entry name" value="BLL0263 PROTEIN"/>
    <property type="match status" value="1"/>
</dbReference>
<keyword evidence="3" id="KW-1185">Reference proteome</keyword>
<organism evidence="2 3">
    <name type="scientific">Undibacterium arcticum</name>
    <dbReference type="NCBI Taxonomy" id="1762892"/>
    <lineage>
        <taxon>Bacteria</taxon>
        <taxon>Pseudomonadati</taxon>
        <taxon>Pseudomonadota</taxon>
        <taxon>Betaproteobacteria</taxon>
        <taxon>Burkholderiales</taxon>
        <taxon>Oxalobacteraceae</taxon>
        <taxon>Undibacterium</taxon>
    </lineage>
</organism>
<dbReference type="Proteomes" id="UP001595530">
    <property type="component" value="Unassembled WGS sequence"/>
</dbReference>
<gene>
    <name evidence="2" type="ORF">ACFOFO_11515</name>
</gene>
<proteinExistence type="predicted"/>
<dbReference type="EC" id="2.3.1.39" evidence="2"/>
<name>A0ABV7F394_9BURK</name>
<dbReference type="EMBL" id="JBHRTP010000032">
    <property type="protein sequence ID" value="MFC3108583.1"/>
    <property type="molecule type" value="Genomic_DNA"/>
</dbReference>
<dbReference type="Pfam" id="PF00698">
    <property type="entry name" value="Acyl_transf_1"/>
    <property type="match status" value="1"/>
</dbReference>
<dbReference type="RefSeq" id="WP_390322232.1">
    <property type="nucleotide sequence ID" value="NZ_JBHRTP010000032.1"/>
</dbReference>
<sequence length="309" mass="32742">MSRLAILCPGQGAQHGAMFELARQDAGVAEQIQKWSLSDRLGMPLDRILADPSAMFANRIAQPLIVAATLAAWAAVRQLLPTPALVAGYSIGEVAAYCVAGAISATDAIALAAARAALMDRCAQPDAPQSMVSVIGVPAAVVADLLRQHHLHLAIEVGETSIIAGGLSRAFAPFNAIIESMGGAVNPLPVGVASHTPLMTAALEDFSDLLERCTFADPRIAVLSGIRAEPVRQRQQAKADLAQQMVQAIRWKDCMDRCAEQGITLALELGPGAALARMLHSRHPHIACRSLQDFRSLHGVAAWIKRHAD</sequence>
<dbReference type="InterPro" id="IPR016035">
    <property type="entry name" value="Acyl_Trfase/lysoPLipase"/>
</dbReference>
<accession>A0ABV7F394</accession>
<evidence type="ECO:0000313" key="3">
    <source>
        <dbReference type="Proteomes" id="UP001595530"/>
    </source>
</evidence>
<dbReference type="GO" id="GO:0004314">
    <property type="term" value="F:[acyl-carrier-protein] S-malonyltransferase activity"/>
    <property type="evidence" value="ECO:0007669"/>
    <property type="project" value="UniProtKB-EC"/>
</dbReference>
<dbReference type="InterPro" id="IPR001227">
    <property type="entry name" value="Ac_transferase_dom_sf"/>
</dbReference>
<dbReference type="SMART" id="SM00827">
    <property type="entry name" value="PKS_AT"/>
    <property type="match status" value="1"/>
</dbReference>
<dbReference type="PANTHER" id="PTHR42681">
    <property type="entry name" value="MALONYL-COA-ACYL CARRIER PROTEIN TRANSACYLASE, MITOCHONDRIAL"/>
    <property type="match status" value="1"/>
</dbReference>
<keyword evidence="2" id="KW-0012">Acyltransferase</keyword>
<evidence type="ECO:0000259" key="1">
    <source>
        <dbReference type="SMART" id="SM00827"/>
    </source>
</evidence>
<dbReference type="InterPro" id="IPR050858">
    <property type="entry name" value="Mal-CoA-ACP_Trans/PKS_FabD"/>
</dbReference>
<dbReference type="InterPro" id="IPR014043">
    <property type="entry name" value="Acyl_transferase_dom"/>
</dbReference>
<protein>
    <submittedName>
        <fullName evidence="2">ACP S-malonyltransferase</fullName>
        <ecNumber evidence="2">2.3.1.39</ecNumber>
    </submittedName>
</protein>
<feature type="domain" description="Malonyl-CoA:ACP transacylase (MAT)" evidence="1">
    <location>
        <begin position="7"/>
        <end position="307"/>
    </location>
</feature>